<gene>
    <name evidence="2" type="ORF">M0639_31170</name>
</gene>
<evidence type="ECO:0000313" key="2">
    <source>
        <dbReference type="EMBL" id="UPU46675.1"/>
    </source>
</evidence>
<dbReference type="EMBL" id="CP096567">
    <property type="protein sequence ID" value="UPU46675.1"/>
    <property type="molecule type" value="Genomic_DNA"/>
</dbReference>
<feature type="compositionally biased region" description="Low complexity" evidence="1">
    <location>
        <begin position="203"/>
        <end position="241"/>
    </location>
</feature>
<dbReference type="Proteomes" id="UP000831484">
    <property type="component" value="Plasmid pdjl-6-4"/>
</dbReference>
<protein>
    <submittedName>
        <fullName evidence="2">Uncharacterized protein</fullName>
    </submittedName>
</protein>
<keyword evidence="2" id="KW-0614">Plasmid</keyword>
<feature type="region of interest" description="Disordered" evidence="1">
    <location>
        <begin position="44"/>
        <end position="77"/>
    </location>
</feature>
<sequence length="265" mass="27024">MPAIGQNPILTPIRRWALYSRTNLAISIVGVFAGLVVLGQIPGTPETTRTAESPSTAASSLEITDTTQPPSAPDASEEVTQAHTAAMSNADVASSAQATAMTYAHLYTDHAATADAWASALAVLVPDGALTPNFRAARPTVAVAITGPTHTAPAPADGPNATTVTVPTSAGALKIHLVQSESGTRPWVVTTPLPTLDTSSDNSELNATATPTTTEPNSTTTPTRDPQNPAPTTSQPPSTSQELLPIPAPGPIPIPNLDTPLPGAM</sequence>
<evidence type="ECO:0000313" key="3">
    <source>
        <dbReference type="Proteomes" id="UP000831484"/>
    </source>
</evidence>
<keyword evidence="3" id="KW-1185">Reference proteome</keyword>
<geneLocation type="plasmid" evidence="2 3">
    <name>pdjl-6-4</name>
</geneLocation>
<feature type="region of interest" description="Disordered" evidence="1">
    <location>
        <begin position="186"/>
        <end position="265"/>
    </location>
</feature>
<reference evidence="3" key="1">
    <citation type="journal article" date="2022" name="Environ. Microbiol.">
        <title>Functional analysis, diversity, and distribution of carbendazim hydrolases MheI and CbmA, responsible for the initial step in carbendazim degradation.</title>
        <authorList>
            <person name="Zhang M."/>
            <person name="Bai X."/>
            <person name="Li Q."/>
            <person name="Zhang L."/>
            <person name="Zhu Q."/>
            <person name="Gao S."/>
            <person name="Ke Z."/>
            <person name="Jiang M."/>
            <person name="Hu J."/>
            <person name="Qiu J."/>
            <person name="Hong Q."/>
        </authorList>
    </citation>
    <scope>NUCLEOTIDE SEQUENCE [LARGE SCALE GENOMIC DNA]</scope>
    <source>
        <strain evidence="3">djl-6</strain>
    </source>
</reference>
<proteinExistence type="predicted"/>
<name>A0AB38RPJ8_RHOSG</name>
<dbReference type="RefSeq" id="WP_064075227.1">
    <property type="nucleotide sequence ID" value="NZ_CP096567.1"/>
</dbReference>
<accession>A0AB38RPJ8</accession>
<evidence type="ECO:0000256" key="1">
    <source>
        <dbReference type="SAM" id="MobiDB-lite"/>
    </source>
</evidence>
<organism evidence="2 3">
    <name type="scientific">Rhodococcus qingshengii JCM 15477</name>
    <dbReference type="NCBI Taxonomy" id="1303681"/>
    <lineage>
        <taxon>Bacteria</taxon>
        <taxon>Bacillati</taxon>
        <taxon>Actinomycetota</taxon>
        <taxon>Actinomycetes</taxon>
        <taxon>Mycobacteriales</taxon>
        <taxon>Nocardiaceae</taxon>
        <taxon>Rhodococcus</taxon>
        <taxon>Rhodococcus erythropolis group</taxon>
    </lineage>
</organism>
<feature type="compositionally biased region" description="Polar residues" evidence="1">
    <location>
        <begin position="192"/>
        <end position="202"/>
    </location>
</feature>
<dbReference type="AlphaFoldDB" id="A0AB38RPJ8"/>
<feature type="compositionally biased region" description="Polar residues" evidence="1">
    <location>
        <begin position="45"/>
        <end position="69"/>
    </location>
</feature>